<dbReference type="InterPro" id="IPR006233">
    <property type="entry name" value="Cys_b_lyase_bac"/>
</dbReference>
<dbReference type="PANTHER" id="PTHR43500">
    <property type="entry name" value="CYSTATHIONINE BETA-LYASE-RELATED"/>
    <property type="match status" value="1"/>
</dbReference>
<dbReference type="Pfam" id="PF01053">
    <property type="entry name" value="Cys_Met_Meta_PP"/>
    <property type="match status" value="1"/>
</dbReference>
<dbReference type="GO" id="GO:0019450">
    <property type="term" value="P:L-cysteine catabolic process to pyruvate"/>
    <property type="evidence" value="ECO:0007669"/>
    <property type="project" value="TreeGrafter"/>
</dbReference>
<protein>
    <submittedName>
        <fullName evidence="9">PLP-dependent transferase</fullName>
    </submittedName>
</protein>
<evidence type="ECO:0000256" key="7">
    <source>
        <dbReference type="RuleBase" id="RU362118"/>
    </source>
</evidence>
<comment type="cofactor">
    <cofactor evidence="1 7">
        <name>pyridoxal 5'-phosphate</name>
        <dbReference type="ChEBI" id="CHEBI:597326"/>
    </cofactor>
</comment>
<dbReference type="AlphaFoldDB" id="A0A7Y6NKU8"/>
<evidence type="ECO:0000256" key="5">
    <source>
        <dbReference type="ARBA" id="ARBA00047517"/>
    </source>
</evidence>
<feature type="region of interest" description="Disordered" evidence="8">
    <location>
        <begin position="1"/>
        <end position="42"/>
    </location>
</feature>
<dbReference type="GO" id="GO:0019346">
    <property type="term" value="P:transsulfuration"/>
    <property type="evidence" value="ECO:0007669"/>
    <property type="project" value="InterPro"/>
</dbReference>
<evidence type="ECO:0000256" key="3">
    <source>
        <dbReference type="ARBA" id="ARBA00022898"/>
    </source>
</evidence>
<evidence type="ECO:0000256" key="6">
    <source>
        <dbReference type="PIRSR" id="PIRSR001434-2"/>
    </source>
</evidence>
<dbReference type="GO" id="GO:0016740">
    <property type="term" value="F:transferase activity"/>
    <property type="evidence" value="ECO:0007669"/>
    <property type="project" value="UniProtKB-KW"/>
</dbReference>
<organism evidence="9 10">
    <name type="scientific">Piscinibacter koreensis</name>
    <dbReference type="NCBI Taxonomy" id="2742824"/>
    <lineage>
        <taxon>Bacteria</taxon>
        <taxon>Pseudomonadati</taxon>
        <taxon>Pseudomonadota</taxon>
        <taxon>Betaproteobacteria</taxon>
        <taxon>Burkholderiales</taxon>
        <taxon>Sphaerotilaceae</taxon>
        <taxon>Piscinibacter</taxon>
    </lineage>
</organism>
<keyword evidence="3 6" id="KW-0663">Pyridoxal phosphate</keyword>
<dbReference type="EMBL" id="JABWMJ010000002">
    <property type="protein sequence ID" value="NUZ04959.1"/>
    <property type="molecule type" value="Genomic_DNA"/>
</dbReference>
<evidence type="ECO:0000256" key="8">
    <source>
        <dbReference type="SAM" id="MobiDB-lite"/>
    </source>
</evidence>
<comment type="similarity">
    <text evidence="2 7">Belongs to the trans-sulfuration enzymes family.</text>
</comment>
<evidence type="ECO:0000313" key="9">
    <source>
        <dbReference type="EMBL" id="NUZ04959.1"/>
    </source>
</evidence>
<evidence type="ECO:0000256" key="2">
    <source>
        <dbReference type="ARBA" id="ARBA00009077"/>
    </source>
</evidence>
<dbReference type="PANTHER" id="PTHR43500:SF1">
    <property type="entry name" value="CYSTATHIONINE BETA-LYASE-RELATED"/>
    <property type="match status" value="1"/>
</dbReference>
<dbReference type="Gene3D" id="3.40.640.10">
    <property type="entry name" value="Type I PLP-dependent aspartate aminotransferase-like (Major domain)"/>
    <property type="match status" value="1"/>
</dbReference>
<evidence type="ECO:0000256" key="1">
    <source>
        <dbReference type="ARBA" id="ARBA00001933"/>
    </source>
</evidence>
<reference evidence="9 10" key="1">
    <citation type="submission" date="2020-06" db="EMBL/GenBank/DDBJ databases">
        <title>Schlegella sp. ID0723 isolated from air conditioner.</title>
        <authorList>
            <person name="Kim D.Y."/>
            <person name="Kim D.-U."/>
        </authorList>
    </citation>
    <scope>NUCLEOTIDE SEQUENCE [LARGE SCALE GENOMIC DNA]</scope>
    <source>
        <strain evidence="9 10">ID0723</strain>
    </source>
</reference>
<dbReference type="SUPFAM" id="SSF53383">
    <property type="entry name" value="PLP-dependent transferases"/>
    <property type="match status" value="1"/>
</dbReference>
<dbReference type="RefSeq" id="WP_176066439.1">
    <property type="nucleotide sequence ID" value="NZ_JABWMJ010000002.1"/>
</dbReference>
<evidence type="ECO:0000313" key="10">
    <source>
        <dbReference type="Proteomes" id="UP000529637"/>
    </source>
</evidence>
<dbReference type="InterPro" id="IPR000277">
    <property type="entry name" value="Cys/Met-Metab_PyrdxlP-dep_enz"/>
</dbReference>
<dbReference type="GO" id="GO:0030170">
    <property type="term" value="F:pyridoxal phosphate binding"/>
    <property type="evidence" value="ECO:0007669"/>
    <property type="project" value="InterPro"/>
</dbReference>
<proteinExistence type="inferred from homology"/>
<dbReference type="PIRSF" id="PIRSF001434">
    <property type="entry name" value="CGS"/>
    <property type="match status" value="1"/>
</dbReference>
<evidence type="ECO:0000256" key="4">
    <source>
        <dbReference type="ARBA" id="ARBA00023239"/>
    </source>
</evidence>
<dbReference type="InterPro" id="IPR015421">
    <property type="entry name" value="PyrdxlP-dep_Trfase_major"/>
</dbReference>
<sequence length="439" mass="45686">MADEGGAAGTAPGGPAGGSGAASGAAAGPGVPAAPPDTASAAPASPAATALIAHPYCPPAGFAAPQPPVHKASTVIFPNVAALRARNWREKTGYTYGLHGTPTTFTLEARIATLEGGLHTLLVPSGLAAIALIDMALLKAGDHVLLPDNVYGPSKELARHELAGWGITHAFYDPQEPASLESAITPATRLVWLEAAGSVTMEFPDLAALIAIARRRSVTVALDNTWGAGIAFDPFRIGANEGGEPLGVDISMQALTKYPSGGGDVLMGSVTTRDETLHLRLKFAHMRIGFGVGGNDVEHVLRSLPSLPLRYAAQDRAGRALAEWWRGRPEVTQVLHPALAGSPGHDHWRRLCGGAAGLFSVVFDARFDARQVDAFVDALRLFRIGYSWAGPVSLVVPYDLALLRGAPPGGATLVRFSVGLEALEDLIADCEQALAVLTR</sequence>
<name>A0A7Y6NKU8_9BURK</name>
<keyword evidence="4" id="KW-0456">Lyase</keyword>
<dbReference type="InterPro" id="IPR015424">
    <property type="entry name" value="PyrdxlP-dep_Trfase"/>
</dbReference>
<dbReference type="InterPro" id="IPR015422">
    <property type="entry name" value="PyrdxlP-dep_Trfase_small"/>
</dbReference>
<feature type="compositionally biased region" description="Low complexity" evidence="8">
    <location>
        <begin position="22"/>
        <end position="42"/>
    </location>
</feature>
<keyword evidence="9" id="KW-0808">Transferase</keyword>
<comment type="caution">
    <text evidence="9">The sequence shown here is derived from an EMBL/GenBank/DDBJ whole genome shotgun (WGS) entry which is preliminary data.</text>
</comment>
<dbReference type="Proteomes" id="UP000529637">
    <property type="component" value="Unassembled WGS sequence"/>
</dbReference>
<accession>A0A7Y6NKU8</accession>
<feature type="compositionally biased region" description="Gly residues" evidence="8">
    <location>
        <begin position="1"/>
        <end position="21"/>
    </location>
</feature>
<gene>
    <name evidence="9" type="ORF">HQN59_04205</name>
</gene>
<dbReference type="Gene3D" id="3.90.1150.10">
    <property type="entry name" value="Aspartate Aminotransferase, domain 1"/>
    <property type="match status" value="1"/>
</dbReference>
<comment type="catalytic activity">
    <reaction evidence="5">
        <text>L,L-cystathionine + H2O = L-homocysteine + pyruvate + NH4(+)</text>
        <dbReference type="Rhea" id="RHEA:13965"/>
        <dbReference type="ChEBI" id="CHEBI:15361"/>
        <dbReference type="ChEBI" id="CHEBI:15377"/>
        <dbReference type="ChEBI" id="CHEBI:28938"/>
        <dbReference type="ChEBI" id="CHEBI:58161"/>
        <dbReference type="ChEBI" id="CHEBI:58199"/>
    </reaction>
</comment>
<dbReference type="GO" id="GO:0047804">
    <property type="term" value="F:cysteine-S-conjugate beta-lyase activity"/>
    <property type="evidence" value="ECO:0007669"/>
    <property type="project" value="InterPro"/>
</dbReference>
<keyword evidence="10" id="KW-1185">Reference proteome</keyword>
<feature type="modified residue" description="N6-(pyridoxal phosphate)lysine" evidence="6">
    <location>
        <position position="257"/>
    </location>
</feature>